<dbReference type="Pfam" id="PF00361">
    <property type="entry name" value="Proton_antipo_M"/>
    <property type="match status" value="1"/>
</dbReference>
<evidence type="ECO:0000256" key="6">
    <source>
        <dbReference type="RuleBase" id="RU000320"/>
    </source>
</evidence>
<feature type="transmembrane region" description="Helical" evidence="5">
    <location>
        <begin position="113"/>
        <end position="130"/>
    </location>
</feature>
<dbReference type="RefSeq" id="WP_218596198.1">
    <property type="nucleotide sequence ID" value="NZ_JADQDF010000001.1"/>
</dbReference>
<keyword evidence="5" id="KW-1003">Cell membrane</keyword>
<feature type="transmembrane region" description="Helical" evidence="5">
    <location>
        <begin position="84"/>
        <end position="101"/>
    </location>
</feature>
<comment type="function">
    <text evidence="5">NDH-1 shuttles electrons from NADH, via FMN and iron-sulfur (Fe-S) centers, to quinones in the respiratory chain. The immediate electron acceptor for the enzyme in this species is believed to be a menaquinone. Couples the redox reaction to proton translocation (for every two electrons transferred, four hydrogen ions are translocated across the cytoplasmic membrane), and thus conserves the redox energy in a proton gradient.</text>
</comment>
<name>A0ABS6UGB8_9PSEU</name>
<dbReference type="HAMAP" id="MF_00445">
    <property type="entry name" value="NDH1_NuoN_1"/>
    <property type="match status" value="1"/>
</dbReference>
<feature type="transmembrane region" description="Helical" evidence="5">
    <location>
        <begin position="44"/>
        <end position="64"/>
    </location>
</feature>
<feature type="transmembrane region" description="Helical" evidence="5">
    <location>
        <begin position="244"/>
        <end position="263"/>
    </location>
</feature>
<feature type="transmembrane region" description="Helical" evidence="5">
    <location>
        <begin position="136"/>
        <end position="154"/>
    </location>
</feature>
<dbReference type="EC" id="7.1.1.-" evidence="5"/>
<feature type="transmembrane region" description="Helical" evidence="5">
    <location>
        <begin position="300"/>
        <end position="318"/>
    </location>
</feature>
<keyword evidence="5" id="KW-0520">NAD</keyword>
<keyword evidence="9" id="KW-1185">Reference proteome</keyword>
<feature type="domain" description="NADH:quinone oxidoreductase/Mrp antiporter transmembrane" evidence="7">
    <location>
        <begin position="130"/>
        <end position="415"/>
    </location>
</feature>
<comment type="similarity">
    <text evidence="5">Belongs to the complex I subunit 2 family.</text>
</comment>
<organism evidence="8 9">
    <name type="scientific">Pseudonocardia oceani</name>
    <dbReference type="NCBI Taxonomy" id="2792013"/>
    <lineage>
        <taxon>Bacteria</taxon>
        <taxon>Bacillati</taxon>
        <taxon>Actinomycetota</taxon>
        <taxon>Actinomycetes</taxon>
        <taxon>Pseudonocardiales</taxon>
        <taxon>Pseudonocardiaceae</taxon>
        <taxon>Pseudonocardia</taxon>
    </lineage>
</organism>
<keyword evidence="2 5" id="KW-0812">Transmembrane</keyword>
<comment type="catalytic activity">
    <reaction evidence="5">
        <text>a quinone + NADH + 5 H(+)(in) = a quinol + NAD(+) + 4 H(+)(out)</text>
        <dbReference type="Rhea" id="RHEA:57888"/>
        <dbReference type="ChEBI" id="CHEBI:15378"/>
        <dbReference type="ChEBI" id="CHEBI:24646"/>
        <dbReference type="ChEBI" id="CHEBI:57540"/>
        <dbReference type="ChEBI" id="CHEBI:57945"/>
        <dbReference type="ChEBI" id="CHEBI:132124"/>
    </reaction>
</comment>
<keyword evidence="4 5" id="KW-0472">Membrane</keyword>
<proteinExistence type="inferred from homology"/>
<evidence type="ECO:0000256" key="3">
    <source>
        <dbReference type="ARBA" id="ARBA00022989"/>
    </source>
</evidence>
<gene>
    <name evidence="5" type="primary">nuoN</name>
    <name evidence="8" type="ORF">I4I82_26855</name>
</gene>
<keyword evidence="5" id="KW-0874">Quinone</keyword>
<comment type="subunit">
    <text evidence="5">NDH-1 is composed of 14 different subunits. Subunits NuoA, H, J, K, L, M, N constitute the membrane sector of the complex.</text>
</comment>
<feature type="transmembrane region" description="Helical" evidence="5">
    <location>
        <begin position="15"/>
        <end position="37"/>
    </location>
</feature>
<feature type="transmembrane region" description="Helical" evidence="5">
    <location>
        <begin position="449"/>
        <end position="473"/>
    </location>
</feature>
<dbReference type="InterPro" id="IPR010096">
    <property type="entry name" value="NADH-Q_OxRdtase_suN/2"/>
</dbReference>
<comment type="caution">
    <text evidence="8">The sequence shown here is derived from an EMBL/GenBank/DDBJ whole genome shotgun (WGS) entry which is preliminary data.</text>
</comment>
<dbReference type="PANTHER" id="PTHR22773">
    <property type="entry name" value="NADH DEHYDROGENASE"/>
    <property type="match status" value="1"/>
</dbReference>
<evidence type="ECO:0000256" key="5">
    <source>
        <dbReference type="HAMAP-Rule" id="MF_00445"/>
    </source>
</evidence>
<evidence type="ECO:0000256" key="1">
    <source>
        <dbReference type="ARBA" id="ARBA00004127"/>
    </source>
</evidence>
<dbReference type="EMBL" id="JADQDF010000001">
    <property type="protein sequence ID" value="MBW0131274.1"/>
    <property type="molecule type" value="Genomic_DNA"/>
</dbReference>
<feature type="transmembrane region" description="Helical" evidence="5">
    <location>
        <begin position="362"/>
        <end position="383"/>
    </location>
</feature>
<sequence>MGGDGGGGGTGHGTLALLPEVCLLAGALVTLLTGSFLPRTRQWVARLIALGALLAAAGTAAVALGGAPGTAFDASATVDTATGVARIAVAAATALVILLGSDELAGDRRESETYALLLLSATGAALLAGASDLLVLVVAFLLTGIPLYAVVGLARTPRAAEAALKTYLLGALAGIVMLLGVTVLSGVTGTTGYGGLGAGAGGAADVLIAVGGVAVLTGLLFEAGAVPVHFWVPDAAQGTGPTAAAFLTTVPKIGALVAAFRLVDALPGAVGWSSPVAALAVASMTLGNLAAYRQTDPQRLLGWSTVSQAGYLLVPVAVAGRTDLALPALLLHLVGYAAANLAAFAVVAAFPARRRLEGYRGLAAAHPWLGGSLLVGLLGLVGTPPTAVFVGKLAVAAAAWSGGLAWLAVAVLVNTLASLYYYLRWIGPAFAAGEPVSRSGPGAFSPRPWAAGVAVAAAVAGIALGAGAGWAWAGTSG</sequence>
<keyword evidence="5" id="KW-1278">Translocase</keyword>
<feature type="transmembrane region" description="Helical" evidence="5">
    <location>
        <begin position="166"/>
        <end position="187"/>
    </location>
</feature>
<keyword evidence="3 5" id="KW-1133">Transmembrane helix</keyword>
<feature type="transmembrane region" description="Helical" evidence="5">
    <location>
        <begin position="324"/>
        <end position="350"/>
    </location>
</feature>
<evidence type="ECO:0000256" key="2">
    <source>
        <dbReference type="ARBA" id="ARBA00022692"/>
    </source>
</evidence>
<evidence type="ECO:0000259" key="7">
    <source>
        <dbReference type="Pfam" id="PF00361"/>
    </source>
</evidence>
<evidence type="ECO:0000313" key="8">
    <source>
        <dbReference type="EMBL" id="MBW0131274.1"/>
    </source>
</evidence>
<evidence type="ECO:0000313" key="9">
    <source>
        <dbReference type="Proteomes" id="UP000694300"/>
    </source>
</evidence>
<reference evidence="8 9" key="1">
    <citation type="submission" date="2020-11" db="EMBL/GenBank/DDBJ databases">
        <title>Pseudonocardia abyssalis sp. nov. and Pseudonocardia oceani sp. nov., description and phylogenomic analysis of two novel actinomycetes isolated from the deep Southern Ocean.</title>
        <authorList>
            <person name="Parra J."/>
        </authorList>
    </citation>
    <scope>NUCLEOTIDE SEQUENCE [LARGE SCALE GENOMIC DNA]</scope>
    <source>
        <strain evidence="9">KRD185</strain>
    </source>
</reference>
<keyword evidence="5" id="KW-0813">Transport</keyword>
<feature type="transmembrane region" description="Helical" evidence="5">
    <location>
        <begin position="403"/>
        <end position="423"/>
    </location>
</feature>
<evidence type="ECO:0000256" key="4">
    <source>
        <dbReference type="ARBA" id="ARBA00023136"/>
    </source>
</evidence>
<accession>A0ABS6UGB8</accession>
<comment type="subcellular location">
    <subcellularLocation>
        <location evidence="5">Cell membrane</location>
        <topology evidence="5">Multi-pass membrane protein</topology>
    </subcellularLocation>
    <subcellularLocation>
        <location evidence="1">Endomembrane system</location>
        <topology evidence="1">Multi-pass membrane protein</topology>
    </subcellularLocation>
    <subcellularLocation>
        <location evidence="6">Membrane</location>
        <topology evidence="6">Multi-pass membrane protein</topology>
    </subcellularLocation>
</comment>
<protein>
    <recommendedName>
        <fullName evidence="5">NADH-quinone oxidoreductase subunit N</fullName>
        <ecNumber evidence="5">7.1.1.-</ecNumber>
    </recommendedName>
    <alternativeName>
        <fullName evidence="5">NADH dehydrogenase I subunit N</fullName>
    </alternativeName>
    <alternativeName>
        <fullName evidence="5">NDH-1 subunit N</fullName>
    </alternativeName>
</protein>
<dbReference type="Proteomes" id="UP000694300">
    <property type="component" value="Unassembled WGS sequence"/>
</dbReference>
<dbReference type="InterPro" id="IPR001750">
    <property type="entry name" value="ND/Mrp_TM"/>
</dbReference>
<feature type="transmembrane region" description="Helical" evidence="5">
    <location>
        <begin position="269"/>
        <end position="291"/>
    </location>
</feature>
<feature type="transmembrane region" description="Helical" evidence="5">
    <location>
        <begin position="207"/>
        <end position="232"/>
    </location>
</feature>